<organism evidence="3 4">
    <name type="scientific">Candidatus Falkowbacteria bacterium CG_4_10_14_0_8_um_filter_41_36</name>
    <dbReference type="NCBI Taxonomy" id="1974556"/>
    <lineage>
        <taxon>Bacteria</taxon>
        <taxon>Candidatus Falkowiibacteriota</taxon>
    </lineage>
</organism>
<reference evidence="4" key="1">
    <citation type="submission" date="2017-09" db="EMBL/GenBank/DDBJ databases">
        <title>Depth-based differentiation of microbial function through sediment-hosted aquifers and enrichment of novel symbionts in the deep terrestrial subsurface.</title>
        <authorList>
            <person name="Probst A.J."/>
            <person name="Ladd B."/>
            <person name="Jarett J.K."/>
            <person name="Geller-Mcgrath D.E."/>
            <person name="Sieber C.M.K."/>
            <person name="Emerson J.B."/>
            <person name="Anantharaman K."/>
            <person name="Thomas B.C."/>
            <person name="Malmstrom R."/>
            <person name="Stieglmeier M."/>
            <person name="Klingl A."/>
            <person name="Woyke T."/>
            <person name="Ryan C.M."/>
            <person name="Banfield J.F."/>
        </authorList>
    </citation>
    <scope>NUCLEOTIDE SEQUENCE [LARGE SCALE GENOMIC DNA]</scope>
</reference>
<evidence type="ECO:0000259" key="2">
    <source>
        <dbReference type="Pfam" id="PF02800"/>
    </source>
</evidence>
<protein>
    <submittedName>
        <fullName evidence="3">Type I glyceraldehyde-3-phosphate dehydrogenase</fullName>
    </submittedName>
</protein>
<name>A0A2M7RZE8_9BACT</name>
<dbReference type="EMBL" id="PFMP01000004">
    <property type="protein sequence ID" value="PIZ11588.1"/>
    <property type="molecule type" value="Genomic_DNA"/>
</dbReference>
<dbReference type="Gene3D" id="3.40.50.720">
    <property type="entry name" value="NAD(P)-binding Rossmann-like Domain"/>
    <property type="match status" value="1"/>
</dbReference>
<dbReference type="GO" id="GO:0016620">
    <property type="term" value="F:oxidoreductase activity, acting on the aldehyde or oxo group of donors, NAD or NADP as acceptor"/>
    <property type="evidence" value="ECO:0007669"/>
    <property type="project" value="InterPro"/>
</dbReference>
<dbReference type="InterPro" id="IPR020831">
    <property type="entry name" value="GlycerAld/Erythrose_P_DH"/>
</dbReference>
<dbReference type="Gene3D" id="3.30.360.10">
    <property type="entry name" value="Dihydrodipicolinate Reductase, domain 2"/>
    <property type="match status" value="1"/>
</dbReference>
<dbReference type="Pfam" id="PF02800">
    <property type="entry name" value="Gp_dh_C"/>
    <property type="match status" value="1"/>
</dbReference>
<evidence type="ECO:0000256" key="1">
    <source>
        <dbReference type="ARBA" id="ARBA00023002"/>
    </source>
</evidence>
<evidence type="ECO:0000313" key="4">
    <source>
        <dbReference type="Proteomes" id="UP000230105"/>
    </source>
</evidence>
<feature type="non-terminal residue" evidence="3">
    <location>
        <position position="1"/>
    </location>
</feature>
<feature type="domain" description="Glyceraldehyde 3-phosphate dehydrogenase catalytic" evidence="2">
    <location>
        <begin position="2"/>
        <end position="46"/>
    </location>
</feature>
<gene>
    <name evidence="3" type="ORF">COY54_00190</name>
</gene>
<evidence type="ECO:0000313" key="3">
    <source>
        <dbReference type="EMBL" id="PIZ11588.1"/>
    </source>
</evidence>
<comment type="caution">
    <text evidence="3">The sequence shown here is derived from an EMBL/GenBank/DDBJ whole genome shotgun (WGS) entry which is preliminary data.</text>
</comment>
<dbReference type="Proteomes" id="UP000230105">
    <property type="component" value="Unassembled WGS sequence"/>
</dbReference>
<keyword evidence="1" id="KW-0560">Oxidoreductase</keyword>
<sequence>RYQGIIQASEEPLVSTDIIGNSYSAIVDLPMTKVVDGDLLKITAWYDNEWGYSHRLADLAVLFAKK</sequence>
<dbReference type="InterPro" id="IPR020829">
    <property type="entry name" value="GlycerAld_3-P_DH_cat"/>
</dbReference>
<proteinExistence type="predicted"/>
<dbReference type="SUPFAM" id="SSF55347">
    <property type="entry name" value="Glyceraldehyde-3-phosphate dehydrogenase-like, C-terminal domain"/>
    <property type="match status" value="1"/>
</dbReference>
<dbReference type="AlphaFoldDB" id="A0A2M7RZE8"/>
<accession>A0A2M7RZE8</accession>
<dbReference type="PANTHER" id="PTHR43148">
    <property type="entry name" value="GLYCERALDEHYDE-3-PHOSPHATE DEHYDROGENASE 2"/>
    <property type="match status" value="1"/>
</dbReference>